<dbReference type="SUPFAM" id="SSF51735">
    <property type="entry name" value="NAD(P)-binding Rossmann-fold domains"/>
    <property type="match status" value="1"/>
</dbReference>
<protein>
    <submittedName>
        <fullName evidence="7">Unannotated protein</fullName>
    </submittedName>
</protein>
<evidence type="ECO:0000256" key="1">
    <source>
        <dbReference type="ARBA" id="ARBA00023002"/>
    </source>
</evidence>
<dbReference type="InterPro" id="IPR036291">
    <property type="entry name" value="NAD(P)-bd_dom_sf"/>
</dbReference>
<dbReference type="PANTHER" id="PTHR43818">
    <property type="entry name" value="BCDNA.GH03377"/>
    <property type="match status" value="1"/>
</dbReference>
<feature type="domain" description="Gfo/Idh/MocA-like oxidoreductase N-terminal" evidence="2">
    <location>
        <begin position="3"/>
        <end position="104"/>
    </location>
</feature>
<evidence type="ECO:0000259" key="2">
    <source>
        <dbReference type="Pfam" id="PF01408"/>
    </source>
</evidence>
<dbReference type="Gene3D" id="3.40.50.720">
    <property type="entry name" value="NAD(P)-binding Rossmann-like Domain"/>
    <property type="match status" value="1"/>
</dbReference>
<dbReference type="EMBL" id="CAFBMM010000023">
    <property type="protein sequence ID" value="CAB4903989.1"/>
    <property type="molecule type" value="Genomic_DNA"/>
</dbReference>
<sequence length="334" mass="35234">MGIRIGIIGSGFGAQVVAPVFAATPGCEVVEVVSARNTAGAAMLCDRDDIDLISVHSPPLLHVMHVRRALAAGHAVLCDKPFGRNAMEAETLMAAAEAAECLHLINFEFRFDPVRMQLRNLIAKGAIGIPEHATWTHWSSGSRVPLRKHGWLFERASGGGWIGAWGSHAVDTLRWFFGEIVDVKGAGRTIIKQRPNETGALITGDAEDSFWADLTFATGMSATIDSSFAATATVAPRLNIFGDAGVIELSARGLIVVRGPNGEREEFVPSETSGDPHLVPMRAWALVVRDAVEAGIAPPEAPTFADGLACARVLDVVRAGTLGLAGGVPSSTMG</sequence>
<dbReference type="GO" id="GO:0016491">
    <property type="term" value="F:oxidoreductase activity"/>
    <property type="evidence" value="ECO:0007669"/>
    <property type="project" value="UniProtKB-KW"/>
</dbReference>
<dbReference type="PANTHER" id="PTHR43818:SF11">
    <property type="entry name" value="BCDNA.GH03377"/>
    <property type="match status" value="1"/>
</dbReference>
<organism evidence="7">
    <name type="scientific">freshwater metagenome</name>
    <dbReference type="NCBI Taxonomy" id="449393"/>
    <lineage>
        <taxon>unclassified sequences</taxon>
        <taxon>metagenomes</taxon>
        <taxon>ecological metagenomes</taxon>
    </lineage>
</organism>
<dbReference type="Gene3D" id="3.30.360.10">
    <property type="entry name" value="Dihydrodipicolinate Reductase, domain 2"/>
    <property type="match status" value="1"/>
</dbReference>
<accession>A0A6J7QT93</accession>
<dbReference type="GO" id="GO:0000166">
    <property type="term" value="F:nucleotide binding"/>
    <property type="evidence" value="ECO:0007669"/>
    <property type="project" value="InterPro"/>
</dbReference>
<dbReference type="InterPro" id="IPR055170">
    <property type="entry name" value="GFO_IDH_MocA-like_dom"/>
</dbReference>
<keyword evidence="1" id="KW-0560">Oxidoreductase</keyword>
<dbReference type="Pfam" id="PF22725">
    <property type="entry name" value="GFO_IDH_MocA_C3"/>
    <property type="match status" value="1"/>
</dbReference>
<dbReference type="EMBL" id="CAFBOF010000006">
    <property type="protein sequence ID" value="CAB4971836.1"/>
    <property type="molecule type" value="Genomic_DNA"/>
</dbReference>
<dbReference type="InterPro" id="IPR050463">
    <property type="entry name" value="Gfo/Idh/MocA_oxidrdct_glycsds"/>
</dbReference>
<proteinExistence type="predicted"/>
<gene>
    <name evidence="4" type="ORF">UFOPK2683_00271</name>
    <name evidence="5" type="ORF">UFOPK3605_00645</name>
    <name evidence="6" type="ORF">UFOPK3897_00497</name>
    <name evidence="7" type="ORF">UFOPK4121_00656</name>
</gene>
<evidence type="ECO:0000313" key="6">
    <source>
        <dbReference type="EMBL" id="CAB4971836.1"/>
    </source>
</evidence>
<dbReference type="SUPFAM" id="SSF55347">
    <property type="entry name" value="Glyceraldehyde-3-phosphate dehydrogenase-like, C-terminal domain"/>
    <property type="match status" value="1"/>
</dbReference>
<reference evidence="7" key="1">
    <citation type="submission" date="2020-05" db="EMBL/GenBank/DDBJ databases">
        <authorList>
            <person name="Chiriac C."/>
            <person name="Salcher M."/>
            <person name="Ghai R."/>
            <person name="Kavagutti S V."/>
        </authorList>
    </citation>
    <scope>NUCLEOTIDE SEQUENCE</scope>
</reference>
<evidence type="ECO:0000313" key="7">
    <source>
        <dbReference type="EMBL" id="CAB5020960.1"/>
    </source>
</evidence>
<evidence type="ECO:0000259" key="3">
    <source>
        <dbReference type="Pfam" id="PF22725"/>
    </source>
</evidence>
<dbReference type="Pfam" id="PF01408">
    <property type="entry name" value="GFO_IDH_MocA"/>
    <property type="match status" value="1"/>
</dbReference>
<name>A0A6J7QT93_9ZZZZ</name>
<dbReference type="EMBL" id="CAFBPQ010000014">
    <property type="protein sequence ID" value="CAB5020960.1"/>
    <property type="molecule type" value="Genomic_DNA"/>
</dbReference>
<dbReference type="InterPro" id="IPR000683">
    <property type="entry name" value="Gfo/Idh/MocA-like_OxRdtase_N"/>
</dbReference>
<evidence type="ECO:0000313" key="4">
    <source>
        <dbReference type="EMBL" id="CAB4716027.1"/>
    </source>
</evidence>
<feature type="domain" description="GFO/IDH/MocA-like oxidoreductase" evidence="3">
    <location>
        <begin position="117"/>
        <end position="248"/>
    </location>
</feature>
<dbReference type="AlphaFoldDB" id="A0A6J7QT93"/>
<evidence type="ECO:0000313" key="5">
    <source>
        <dbReference type="EMBL" id="CAB4903989.1"/>
    </source>
</evidence>
<dbReference type="EMBL" id="CAEZYK010000009">
    <property type="protein sequence ID" value="CAB4716027.1"/>
    <property type="molecule type" value="Genomic_DNA"/>
</dbReference>